<gene>
    <name evidence="1" type="ORF">TIFTF001_024389</name>
</gene>
<name>A0AA88B0N6_FICCA</name>
<keyword evidence="2" id="KW-1185">Reference proteome</keyword>
<comment type="caution">
    <text evidence="1">The sequence shown here is derived from an EMBL/GenBank/DDBJ whole genome shotgun (WGS) entry which is preliminary data.</text>
</comment>
<evidence type="ECO:0000313" key="2">
    <source>
        <dbReference type="Proteomes" id="UP001187192"/>
    </source>
</evidence>
<protein>
    <submittedName>
        <fullName evidence="1">Uncharacterized protein</fullName>
    </submittedName>
</protein>
<dbReference type="EMBL" id="BTGU01000056">
    <property type="protein sequence ID" value="GMN55266.1"/>
    <property type="molecule type" value="Genomic_DNA"/>
</dbReference>
<proteinExistence type="predicted"/>
<organism evidence="1 2">
    <name type="scientific">Ficus carica</name>
    <name type="common">Common fig</name>
    <dbReference type="NCBI Taxonomy" id="3494"/>
    <lineage>
        <taxon>Eukaryota</taxon>
        <taxon>Viridiplantae</taxon>
        <taxon>Streptophyta</taxon>
        <taxon>Embryophyta</taxon>
        <taxon>Tracheophyta</taxon>
        <taxon>Spermatophyta</taxon>
        <taxon>Magnoliopsida</taxon>
        <taxon>eudicotyledons</taxon>
        <taxon>Gunneridae</taxon>
        <taxon>Pentapetalae</taxon>
        <taxon>rosids</taxon>
        <taxon>fabids</taxon>
        <taxon>Rosales</taxon>
        <taxon>Moraceae</taxon>
        <taxon>Ficeae</taxon>
        <taxon>Ficus</taxon>
    </lineage>
</organism>
<evidence type="ECO:0000313" key="1">
    <source>
        <dbReference type="EMBL" id="GMN55266.1"/>
    </source>
</evidence>
<sequence length="75" mass="8157">MAVISSQQDGGDSVCSSMDWRISELHQLLPSKRRRQLLEWRGDGSCIGFFSTRGGDGCLLATGESGGARISSFKY</sequence>
<dbReference type="Proteomes" id="UP001187192">
    <property type="component" value="Unassembled WGS sequence"/>
</dbReference>
<dbReference type="AlphaFoldDB" id="A0AA88B0N6"/>
<reference evidence="1" key="1">
    <citation type="submission" date="2023-07" db="EMBL/GenBank/DDBJ databases">
        <title>draft genome sequence of fig (Ficus carica).</title>
        <authorList>
            <person name="Takahashi T."/>
            <person name="Nishimura K."/>
        </authorList>
    </citation>
    <scope>NUCLEOTIDE SEQUENCE</scope>
</reference>
<dbReference type="Gramene" id="FCD_00034174-RA">
    <property type="protein sequence ID" value="FCD_00034174-RA:cds"/>
    <property type="gene ID" value="FCD_00034174"/>
</dbReference>
<accession>A0AA88B0N6</accession>